<protein>
    <submittedName>
        <fullName evidence="9">Exopolysaccharide biosynthesis protein</fullName>
    </submittedName>
</protein>
<dbReference type="InterPro" id="IPR003856">
    <property type="entry name" value="LPS_length_determ_N"/>
</dbReference>
<dbReference type="PATRIC" id="fig|1265738.3.peg.6661"/>
<dbReference type="InterPro" id="IPR050445">
    <property type="entry name" value="Bact_polysacc_biosynth/exp"/>
</dbReference>
<keyword evidence="2" id="KW-1003">Cell membrane</keyword>
<organism evidence="9 10">
    <name type="scientific">Rhodopirellula maiorica SM1</name>
    <dbReference type="NCBI Taxonomy" id="1265738"/>
    <lineage>
        <taxon>Bacteria</taxon>
        <taxon>Pseudomonadati</taxon>
        <taxon>Planctomycetota</taxon>
        <taxon>Planctomycetia</taxon>
        <taxon>Pirellulales</taxon>
        <taxon>Pirellulaceae</taxon>
        <taxon>Novipirellula</taxon>
    </lineage>
</organism>
<feature type="transmembrane region" description="Helical" evidence="7">
    <location>
        <begin position="28"/>
        <end position="45"/>
    </location>
</feature>
<dbReference type="PANTHER" id="PTHR32309:SF13">
    <property type="entry name" value="FERRIC ENTEROBACTIN TRANSPORT PROTEIN FEPE"/>
    <property type="match status" value="1"/>
</dbReference>
<dbReference type="RefSeq" id="WP_008706763.1">
    <property type="nucleotide sequence ID" value="NZ_ANOG01000961.1"/>
</dbReference>
<feature type="coiled-coil region" evidence="6">
    <location>
        <begin position="174"/>
        <end position="201"/>
    </location>
</feature>
<reference evidence="9 10" key="1">
    <citation type="journal article" date="2013" name="Mar. Genomics">
        <title>Expression of sulfatases in Rhodopirellula baltica and the diversity of sulfatases in the genus Rhodopirellula.</title>
        <authorList>
            <person name="Wegner C.E."/>
            <person name="Richter-Heitmann T."/>
            <person name="Klindworth A."/>
            <person name="Klockow C."/>
            <person name="Richter M."/>
            <person name="Achstetter T."/>
            <person name="Glockner F.O."/>
            <person name="Harder J."/>
        </authorList>
    </citation>
    <scope>NUCLEOTIDE SEQUENCE [LARGE SCALE GENOMIC DNA]</scope>
    <source>
        <strain evidence="9 10">SM1</strain>
    </source>
</reference>
<dbReference type="EMBL" id="ANOG01000961">
    <property type="protein sequence ID" value="EMI16424.1"/>
    <property type="molecule type" value="Genomic_DNA"/>
</dbReference>
<keyword evidence="10" id="KW-1185">Reference proteome</keyword>
<proteinExistence type="predicted"/>
<dbReference type="Pfam" id="PF02706">
    <property type="entry name" value="Wzz"/>
    <property type="match status" value="1"/>
</dbReference>
<keyword evidence="3 7" id="KW-0812">Transmembrane</keyword>
<accession>M5RR35</accession>
<dbReference type="Proteomes" id="UP000011991">
    <property type="component" value="Unassembled WGS sequence"/>
</dbReference>
<evidence type="ECO:0000313" key="10">
    <source>
        <dbReference type="Proteomes" id="UP000011991"/>
    </source>
</evidence>
<evidence type="ECO:0000259" key="8">
    <source>
        <dbReference type="Pfam" id="PF02706"/>
    </source>
</evidence>
<dbReference type="OrthoDB" id="8113255at2"/>
<evidence type="ECO:0000256" key="1">
    <source>
        <dbReference type="ARBA" id="ARBA00004651"/>
    </source>
</evidence>
<evidence type="ECO:0000256" key="2">
    <source>
        <dbReference type="ARBA" id="ARBA00022475"/>
    </source>
</evidence>
<evidence type="ECO:0000256" key="3">
    <source>
        <dbReference type="ARBA" id="ARBA00022692"/>
    </source>
</evidence>
<feature type="domain" description="Polysaccharide chain length determinant N-terminal" evidence="8">
    <location>
        <begin position="18"/>
        <end position="99"/>
    </location>
</feature>
<sequence length="489" mass="54682">MANSMQNRDGGQDVTPLELLTRLWHHKIWALLIIAICVIVSVCYLQKASRLYEIQANLLLQPGAHGLRIGDTQNGRPNAELIATHSEILASRKLITRAVESYLGRGHDASIDKYELTQRLMEELSVKRVVGTRVLNVSLRCADQAQGKALVENLFAQYQQLLYELNQGGQVEALSTLAKTEQELRAELSGLQQRYRDLRASSPLIGDLNAGLAPQQNLLDELGTAYAEVRSRRISLENRLATVTNEPEAPRLVKQAGQIDQPSATDLVSTIVEDESSAVRVATHAQPITEDATSERGWGALHMLSQVDLNGLQDPATIQQELFQAEVRRQELVKKYREKHPELQAVDNQIADWKRRLQTLVDRAPLTMERELRAAKLQEDHLKSLYDEELATAKQLDQHRLRQLDLQGQIAQVQTLHDSVMAQLTDLRLNNEVTTEGGADLRVTVLDEPVASIKPVWPNEKLVLGGGMLMGLLGTSVLMLIPVRRREQP</sequence>
<dbReference type="GO" id="GO:0005886">
    <property type="term" value="C:plasma membrane"/>
    <property type="evidence" value="ECO:0007669"/>
    <property type="project" value="UniProtKB-SubCell"/>
</dbReference>
<dbReference type="AlphaFoldDB" id="M5RR35"/>
<evidence type="ECO:0000256" key="5">
    <source>
        <dbReference type="ARBA" id="ARBA00023136"/>
    </source>
</evidence>
<gene>
    <name evidence="9" type="ORF">RMSM_06667</name>
</gene>
<keyword evidence="6" id="KW-0175">Coiled coil</keyword>
<feature type="transmembrane region" description="Helical" evidence="7">
    <location>
        <begin position="462"/>
        <end position="483"/>
    </location>
</feature>
<dbReference type="GO" id="GO:0004713">
    <property type="term" value="F:protein tyrosine kinase activity"/>
    <property type="evidence" value="ECO:0007669"/>
    <property type="project" value="TreeGrafter"/>
</dbReference>
<evidence type="ECO:0000256" key="4">
    <source>
        <dbReference type="ARBA" id="ARBA00022989"/>
    </source>
</evidence>
<evidence type="ECO:0000256" key="6">
    <source>
        <dbReference type="SAM" id="Coils"/>
    </source>
</evidence>
<keyword evidence="5 7" id="KW-0472">Membrane</keyword>
<evidence type="ECO:0000256" key="7">
    <source>
        <dbReference type="SAM" id="Phobius"/>
    </source>
</evidence>
<comment type="subcellular location">
    <subcellularLocation>
        <location evidence="1">Cell membrane</location>
        <topology evidence="1">Multi-pass membrane protein</topology>
    </subcellularLocation>
</comment>
<dbReference type="PANTHER" id="PTHR32309">
    <property type="entry name" value="TYROSINE-PROTEIN KINASE"/>
    <property type="match status" value="1"/>
</dbReference>
<evidence type="ECO:0000313" key="9">
    <source>
        <dbReference type="EMBL" id="EMI16424.1"/>
    </source>
</evidence>
<comment type="caution">
    <text evidence="9">The sequence shown here is derived from an EMBL/GenBank/DDBJ whole genome shotgun (WGS) entry which is preliminary data.</text>
</comment>
<name>M5RR35_9BACT</name>
<keyword evidence="4 7" id="KW-1133">Transmembrane helix</keyword>